<dbReference type="GO" id="GO:0048471">
    <property type="term" value="C:perinuclear region of cytoplasm"/>
    <property type="evidence" value="ECO:0007669"/>
    <property type="project" value="TreeGrafter"/>
</dbReference>
<organism evidence="5 6">
    <name type="scientific">Sphaeroforma arctica JP610</name>
    <dbReference type="NCBI Taxonomy" id="667725"/>
    <lineage>
        <taxon>Eukaryota</taxon>
        <taxon>Ichthyosporea</taxon>
        <taxon>Ichthyophonida</taxon>
        <taxon>Sphaeroforma</taxon>
    </lineage>
</organism>
<dbReference type="Gene3D" id="1.20.58.160">
    <property type="match status" value="1"/>
</dbReference>
<dbReference type="GO" id="GO:0006913">
    <property type="term" value="P:nucleocytoplasmic transport"/>
    <property type="evidence" value="ECO:0007669"/>
    <property type="project" value="TreeGrafter"/>
</dbReference>
<dbReference type="GO" id="GO:0005634">
    <property type="term" value="C:nucleus"/>
    <property type="evidence" value="ECO:0007669"/>
    <property type="project" value="TreeGrafter"/>
</dbReference>
<name>A0A0L0FII6_9EUKA</name>
<keyword evidence="2" id="KW-0433">Leucine-rich repeat</keyword>
<evidence type="ECO:0008006" key="7">
    <source>
        <dbReference type="Google" id="ProtNLM"/>
    </source>
</evidence>
<dbReference type="PANTHER" id="PTHR24113">
    <property type="entry name" value="RAN GTPASE-ACTIVATING PROTEIN 1"/>
    <property type="match status" value="1"/>
</dbReference>
<dbReference type="GO" id="GO:0031267">
    <property type="term" value="F:small GTPase binding"/>
    <property type="evidence" value="ECO:0007669"/>
    <property type="project" value="TreeGrafter"/>
</dbReference>
<keyword evidence="6" id="KW-1185">Reference proteome</keyword>
<proteinExistence type="predicted"/>
<dbReference type="Pfam" id="PF13516">
    <property type="entry name" value="LRR_6"/>
    <property type="match status" value="3"/>
</dbReference>
<evidence type="ECO:0000313" key="5">
    <source>
        <dbReference type="EMBL" id="KNC76579.1"/>
    </source>
</evidence>
<dbReference type="InterPro" id="IPR001611">
    <property type="entry name" value="Leu-rich_rpt"/>
</dbReference>
<keyword evidence="1" id="KW-0343">GTPase activation</keyword>
<gene>
    <name evidence="5" type="ORF">SARC_10926</name>
</gene>
<dbReference type="eggNOG" id="KOG1908">
    <property type="taxonomic scope" value="Eukaryota"/>
</dbReference>
<feature type="region of interest" description="Disordered" evidence="4">
    <location>
        <begin position="127"/>
        <end position="156"/>
    </location>
</feature>
<sequence length="664" mass="71927">MEDEEPFDPLVESIEKLEAQLGHTGTDLDETSNSEDLIKQGTNTLEGDLLGLSIDSSNVTATVPDSVVTGVPTTTMGDDVDLLSLNEPSQSTEPHAAASSTPISISVGVVTETTGMDIEGIIKRVASSISTQSSEPEEMKSPENARSSSRGPSKSILRNAITNGTQLRHINLADTPRITYSDWESVSEILGQNGFLLSLVCTKSSLNDMSLAKVTKALSKLRSFESLKLAYNPGIKGPGIASIGTLMSHCRRIKNLDLTGIVFDRKMAQNLAKSLHTATIVSLSLVECGLKDSSVAETIFFGCGKAPSLKSLELMGNGITGDSMAALGAALKQPSCAIQHLDMRSNAIGDNGARSLARALQKNNVLKDVVLWRNQIKGAGCCYLAQALKENTGLVSLDVSYNECASEQAMTDLRDLLLVNQTVKKISLVFTGLDGTGVIALSEALSINSTLELLDIRFNAVNTAGFMALASTVRMNTSLTEIFTDLATSKTDDELLAQVQVTIDKQCKENLQSKPNISEEITLSDLGTRYKDTDDPHSRKKSRVQFDVESTYKRLNNFGELLVDVPSNELESNESVQELLNHLLRAQPDLLSSIEEEKDDRQLSEYLLLNSRIVGILQQYDHILEELQASKASNSLIDFSNKSFAARAKGMLTSSRTEQTPEKR</sequence>
<protein>
    <recommendedName>
        <fullName evidence="7">GAT domain-containing protein</fullName>
    </recommendedName>
</protein>
<dbReference type="PANTHER" id="PTHR24113:SF12">
    <property type="entry name" value="RAN GTPASE-ACTIVATING PROTEIN 1"/>
    <property type="match status" value="1"/>
</dbReference>
<dbReference type="SUPFAM" id="SSF89009">
    <property type="entry name" value="GAT-like domain"/>
    <property type="match status" value="1"/>
</dbReference>
<dbReference type="EMBL" id="KQ243041">
    <property type="protein sequence ID" value="KNC76579.1"/>
    <property type="molecule type" value="Genomic_DNA"/>
</dbReference>
<dbReference type="OrthoDB" id="120976at2759"/>
<dbReference type="Gene3D" id="3.80.10.10">
    <property type="entry name" value="Ribonuclease Inhibitor"/>
    <property type="match status" value="3"/>
</dbReference>
<evidence type="ECO:0000256" key="2">
    <source>
        <dbReference type="ARBA" id="ARBA00022614"/>
    </source>
</evidence>
<dbReference type="Proteomes" id="UP000054560">
    <property type="component" value="Unassembled WGS sequence"/>
</dbReference>
<dbReference type="GeneID" id="25911430"/>
<dbReference type="GO" id="GO:0005829">
    <property type="term" value="C:cytosol"/>
    <property type="evidence" value="ECO:0007669"/>
    <property type="project" value="TreeGrafter"/>
</dbReference>
<reference evidence="5 6" key="1">
    <citation type="submission" date="2011-02" db="EMBL/GenBank/DDBJ databases">
        <title>The Genome Sequence of Sphaeroforma arctica JP610.</title>
        <authorList>
            <consortium name="The Broad Institute Genome Sequencing Platform"/>
            <person name="Russ C."/>
            <person name="Cuomo C."/>
            <person name="Young S.K."/>
            <person name="Zeng Q."/>
            <person name="Gargeya S."/>
            <person name="Alvarado L."/>
            <person name="Berlin A."/>
            <person name="Chapman S.B."/>
            <person name="Chen Z."/>
            <person name="Freedman E."/>
            <person name="Gellesch M."/>
            <person name="Goldberg J."/>
            <person name="Griggs A."/>
            <person name="Gujja S."/>
            <person name="Heilman E."/>
            <person name="Heiman D."/>
            <person name="Howarth C."/>
            <person name="Mehta T."/>
            <person name="Neiman D."/>
            <person name="Pearson M."/>
            <person name="Roberts A."/>
            <person name="Saif S."/>
            <person name="Shea T."/>
            <person name="Shenoy N."/>
            <person name="Sisk P."/>
            <person name="Stolte C."/>
            <person name="Sykes S."/>
            <person name="White J."/>
            <person name="Yandava C."/>
            <person name="Burger G."/>
            <person name="Gray M.W."/>
            <person name="Holland P.W.H."/>
            <person name="King N."/>
            <person name="Lang F.B.F."/>
            <person name="Roger A.J."/>
            <person name="Ruiz-Trillo I."/>
            <person name="Haas B."/>
            <person name="Nusbaum C."/>
            <person name="Birren B."/>
        </authorList>
    </citation>
    <scope>NUCLEOTIDE SEQUENCE [LARGE SCALE GENOMIC DNA]</scope>
    <source>
        <strain evidence="5 6">JP610</strain>
    </source>
</reference>
<evidence type="ECO:0000256" key="3">
    <source>
        <dbReference type="ARBA" id="ARBA00022737"/>
    </source>
</evidence>
<dbReference type="InterPro" id="IPR027038">
    <property type="entry name" value="RanGap"/>
</dbReference>
<dbReference type="InterPro" id="IPR032675">
    <property type="entry name" value="LRR_dom_sf"/>
</dbReference>
<dbReference type="AlphaFoldDB" id="A0A0L0FII6"/>
<dbReference type="SMART" id="SM00368">
    <property type="entry name" value="LRR_RI"/>
    <property type="match status" value="5"/>
</dbReference>
<dbReference type="RefSeq" id="XP_014150481.1">
    <property type="nucleotide sequence ID" value="XM_014295006.1"/>
</dbReference>
<dbReference type="SUPFAM" id="SSF52047">
    <property type="entry name" value="RNI-like"/>
    <property type="match status" value="1"/>
</dbReference>
<dbReference type="InterPro" id="IPR038425">
    <property type="entry name" value="GAT_sf"/>
</dbReference>
<accession>A0A0L0FII6</accession>
<evidence type="ECO:0000256" key="4">
    <source>
        <dbReference type="SAM" id="MobiDB-lite"/>
    </source>
</evidence>
<evidence type="ECO:0000256" key="1">
    <source>
        <dbReference type="ARBA" id="ARBA00022468"/>
    </source>
</evidence>
<keyword evidence="3" id="KW-0677">Repeat</keyword>
<evidence type="ECO:0000313" key="6">
    <source>
        <dbReference type="Proteomes" id="UP000054560"/>
    </source>
</evidence>
<dbReference type="GO" id="GO:0005096">
    <property type="term" value="F:GTPase activator activity"/>
    <property type="evidence" value="ECO:0007669"/>
    <property type="project" value="UniProtKB-KW"/>
</dbReference>